<feature type="domain" description="Amidase" evidence="1">
    <location>
        <begin position="42"/>
        <end position="137"/>
    </location>
</feature>
<keyword evidence="3" id="KW-1185">Reference proteome</keyword>
<dbReference type="Gene3D" id="3.90.1300.10">
    <property type="entry name" value="Amidase signature (AS) domain"/>
    <property type="match status" value="1"/>
</dbReference>
<sequence length="152" mass="16505">MAIRFREAGFIAADRRRLVGRRGSCRRVRGSSDRARKRWRRSIQTPASCCSVSDLKPTRGREPAGAFKGDGWGGLASDGVISRTVRDTARALDLIGGFEPGAPYASPSGSVFEACPGTPFARPLRIAFWRDPWGLSVEPICLKCTADDGHVV</sequence>
<dbReference type="InterPro" id="IPR036928">
    <property type="entry name" value="AS_sf"/>
</dbReference>
<protein>
    <recommendedName>
        <fullName evidence="1">Amidase domain-containing protein</fullName>
    </recommendedName>
</protein>
<accession>A0A5D3K9Y7</accession>
<evidence type="ECO:0000313" key="2">
    <source>
        <dbReference type="EMBL" id="TYL92450.1"/>
    </source>
</evidence>
<reference evidence="2 3" key="1">
    <citation type="submission" date="2019-08" db="EMBL/GenBank/DDBJ databases">
        <title>Bradyrhizobium hipponensis sp. nov., a rhizobium isolated from a Lupinus angustifolius root nodule in Tunisia.</title>
        <authorList>
            <person name="Off K."/>
            <person name="Rejili M."/>
            <person name="Mars M."/>
            <person name="Brachmann A."/>
            <person name="Marin M."/>
        </authorList>
    </citation>
    <scope>NUCLEOTIDE SEQUENCE [LARGE SCALE GENOMIC DNA]</scope>
    <source>
        <strain evidence="2 3">CTAW71</strain>
    </source>
</reference>
<evidence type="ECO:0000313" key="3">
    <source>
        <dbReference type="Proteomes" id="UP000324758"/>
    </source>
</evidence>
<proteinExistence type="predicted"/>
<evidence type="ECO:0000259" key="1">
    <source>
        <dbReference type="Pfam" id="PF01425"/>
    </source>
</evidence>
<gene>
    <name evidence="2" type="ORF">FXB40_24850</name>
</gene>
<organism evidence="2 3">
    <name type="scientific">Bradyrhizobium rifense</name>
    <dbReference type="NCBI Taxonomy" id="515499"/>
    <lineage>
        <taxon>Bacteria</taxon>
        <taxon>Pseudomonadati</taxon>
        <taxon>Pseudomonadota</taxon>
        <taxon>Alphaproteobacteria</taxon>
        <taxon>Hyphomicrobiales</taxon>
        <taxon>Nitrobacteraceae</taxon>
        <taxon>Bradyrhizobium</taxon>
    </lineage>
</organism>
<dbReference type="EMBL" id="VSSS01000038">
    <property type="protein sequence ID" value="TYL92450.1"/>
    <property type="molecule type" value="Genomic_DNA"/>
</dbReference>
<dbReference type="AlphaFoldDB" id="A0A5D3K9Y7"/>
<dbReference type="SUPFAM" id="SSF75304">
    <property type="entry name" value="Amidase signature (AS) enzymes"/>
    <property type="match status" value="1"/>
</dbReference>
<name>A0A5D3K9Y7_9BRAD</name>
<comment type="caution">
    <text evidence="2">The sequence shown here is derived from an EMBL/GenBank/DDBJ whole genome shotgun (WGS) entry which is preliminary data.</text>
</comment>
<dbReference type="Proteomes" id="UP000324758">
    <property type="component" value="Unassembled WGS sequence"/>
</dbReference>
<dbReference type="Pfam" id="PF01425">
    <property type="entry name" value="Amidase"/>
    <property type="match status" value="1"/>
</dbReference>
<dbReference type="OrthoDB" id="9777859at2"/>
<dbReference type="InterPro" id="IPR023631">
    <property type="entry name" value="Amidase_dom"/>
</dbReference>